<evidence type="ECO:0000256" key="9">
    <source>
        <dbReference type="SAM" id="MobiDB-lite"/>
    </source>
</evidence>
<sequence length="588" mass="67517">MFTLHTMALSSGFSPIKSLQEGKSQNFIGVVVNLKAPFQSRGTDWCLEFTLKDEFDSVLDESGSCIVCRIFRKDYSALPDISDIGDIALFKKAKTSVWNGKMTAISSFATQILTFKWDDVPTSRASTPLQLDAASHLAWSKLDKQDQFAIISIKENAAPSFKQIGRSAIQKDCQPSSTSRLALVQDLNLNFFHDIRGEAVKLYSVDYNTTDLYLTDYTTNPDLFLYEDPEDCDDSEFGQTSKWQGPYGQMILPIRLYGINAQWANDNVEEGDFVFARNVHIKLSKTNKMEGAIHEDQRNKYRNDIRRLENKSDIAEIRKRKAKYEARRPSRTTTYNGPKKPSAKAAAKKREEKREMQRIQKELEQKELEEKFVEQAATRAGVNPYVRARNPDIQLSTITEIIDNRALSCRNPQKVDIVLPFVNAKYRSRVRVVDFSPSNLEDFTRSTADSTWNTSMKDIRPRWEWAFVLLVEDANAPSTTDAPRLPLFLNNDNATHLLKMTAVDLREDLVRRENLEEKLFVLWGNLLELKMELRASKITFPLPSRDERLKNMPFECCIEEYGVRIPTSPRWPNGWQRTHAMWGTTITE</sequence>
<evidence type="ECO:0000256" key="8">
    <source>
        <dbReference type="ARBA" id="ARBA00023242"/>
    </source>
</evidence>
<dbReference type="SUPFAM" id="SSF50249">
    <property type="entry name" value="Nucleic acid-binding proteins"/>
    <property type="match status" value="2"/>
</dbReference>
<dbReference type="PANTHER" id="PTHR14513">
    <property type="entry name" value="PROTECTION OF TELOMERES 1"/>
    <property type="match status" value="1"/>
</dbReference>
<protein>
    <recommendedName>
        <fullName evidence="4">Protection of telomeres protein 1</fullName>
    </recommendedName>
</protein>
<comment type="subcellular location">
    <subcellularLocation>
        <location evidence="2">Chromosome</location>
        <location evidence="2">Telomere</location>
    </subcellularLocation>
    <subcellularLocation>
        <location evidence="1">Nucleus</location>
    </subcellularLocation>
</comment>
<dbReference type="InterPro" id="IPR012340">
    <property type="entry name" value="NA-bd_OB-fold"/>
</dbReference>
<dbReference type="EMBL" id="ML986688">
    <property type="protein sequence ID" value="KAF2260150.1"/>
    <property type="molecule type" value="Genomic_DNA"/>
</dbReference>
<dbReference type="Proteomes" id="UP000800093">
    <property type="component" value="Unassembled WGS sequence"/>
</dbReference>
<dbReference type="GO" id="GO:0098505">
    <property type="term" value="F:G-rich strand telomeric DNA binding"/>
    <property type="evidence" value="ECO:0007669"/>
    <property type="project" value="TreeGrafter"/>
</dbReference>
<dbReference type="GO" id="GO:0032210">
    <property type="term" value="P:regulation of telomere maintenance via telomerase"/>
    <property type="evidence" value="ECO:0007669"/>
    <property type="project" value="TreeGrafter"/>
</dbReference>
<keyword evidence="5" id="KW-0158">Chromosome</keyword>
<comment type="similarity">
    <text evidence="3">Belongs to the telombin family.</text>
</comment>
<dbReference type="OrthoDB" id="2186770at2759"/>
<gene>
    <name evidence="11" type="ORF">CC78DRAFT_620447</name>
</gene>
<evidence type="ECO:0000313" key="11">
    <source>
        <dbReference type="EMBL" id="KAF2260150.1"/>
    </source>
</evidence>
<dbReference type="PANTHER" id="PTHR14513:SF0">
    <property type="entry name" value="PROTECTION OF TELOMERES PROTEIN 1"/>
    <property type="match status" value="1"/>
</dbReference>
<accession>A0A9P4K2A5</accession>
<evidence type="ECO:0000256" key="2">
    <source>
        <dbReference type="ARBA" id="ARBA00004574"/>
    </source>
</evidence>
<evidence type="ECO:0000256" key="6">
    <source>
        <dbReference type="ARBA" id="ARBA00022895"/>
    </source>
</evidence>
<dbReference type="InterPro" id="IPR028389">
    <property type="entry name" value="POT1"/>
</dbReference>
<evidence type="ECO:0000313" key="12">
    <source>
        <dbReference type="Proteomes" id="UP000800093"/>
    </source>
</evidence>
<dbReference type="Pfam" id="PF02765">
    <property type="entry name" value="POT1"/>
    <property type="match status" value="1"/>
</dbReference>
<keyword evidence="8" id="KW-0539">Nucleus</keyword>
<dbReference type="AlphaFoldDB" id="A0A9P4K2A5"/>
<evidence type="ECO:0000259" key="10">
    <source>
        <dbReference type="SMART" id="SM00976"/>
    </source>
</evidence>
<proteinExistence type="inferred from homology"/>
<evidence type="ECO:0000256" key="1">
    <source>
        <dbReference type="ARBA" id="ARBA00004123"/>
    </source>
</evidence>
<comment type="caution">
    <text evidence="11">The sequence shown here is derived from an EMBL/GenBank/DDBJ whole genome shotgun (WGS) entry which is preliminary data.</text>
</comment>
<dbReference type="GO" id="GO:0010521">
    <property type="term" value="F:telomerase inhibitor activity"/>
    <property type="evidence" value="ECO:0007669"/>
    <property type="project" value="TreeGrafter"/>
</dbReference>
<feature type="region of interest" description="Disordered" evidence="9">
    <location>
        <begin position="325"/>
        <end position="353"/>
    </location>
</feature>
<evidence type="ECO:0000256" key="3">
    <source>
        <dbReference type="ARBA" id="ARBA00008442"/>
    </source>
</evidence>
<reference evidence="12" key="1">
    <citation type="journal article" date="2020" name="Stud. Mycol.">
        <title>101 Dothideomycetes genomes: A test case for predicting lifestyles and emergence of pathogens.</title>
        <authorList>
            <person name="Haridas S."/>
            <person name="Albert R."/>
            <person name="Binder M."/>
            <person name="Bloem J."/>
            <person name="LaButti K."/>
            <person name="Salamov A."/>
            <person name="Andreopoulos B."/>
            <person name="Baker S."/>
            <person name="Barry K."/>
            <person name="Bills G."/>
            <person name="Bluhm B."/>
            <person name="Cannon C."/>
            <person name="Castanera R."/>
            <person name="Culley D."/>
            <person name="Daum C."/>
            <person name="Ezra D."/>
            <person name="Gonzalez J."/>
            <person name="Henrissat B."/>
            <person name="Kuo A."/>
            <person name="Liang C."/>
            <person name="Lipzen A."/>
            <person name="Lutzoni F."/>
            <person name="Magnuson J."/>
            <person name="Mondo S."/>
            <person name="Nolan M."/>
            <person name="Ohm R."/>
            <person name="Pangilinan J."/>
            <person name="Park H.-J."/>
            <person name="Ramirez L."/>
            <person name="Alfaro M."/>
            <person name="Sun H."/>
            <person name="Tritt A."/>
            <person name="Yoshinaga Y."/>
            <person name="Zwiers L.-H."/>
            <person name="Turgeon B."/>
            <person name="Goodwin S."/>
            <person name="Spatafora J."/>
            <person name="Crous P."/>
            <person name="Grigoriev I."/>
        </authorList>
    </citation>
    <scope>NUCLEOTIDE SEQUENCE [LARGE SCALE GENOMIC DNA]</scope>
    <source>
        <strain evidence="12">CBS 304.66</strain>
    </source>
</reference>
<dbReference type="Gene3D" id="2.40.50.140">
    <property type="entry name" value="Nucleic acid-binding proteins"/>
    <property type="match status" value="3"/>
</dbReference>
<dbReference type="GO" id="GO:0000783">
    <property type="term" value="C:nuclear telomere cap complex"/>
    <property type="evidence" value="ECO:0007669"/>
    <property type="project" value="TreeGrafter"/>
</dbReference>
<evidence type="ECO:0000256" key="4">
    <source>
        <dbReference type="ARBA" id="ARBA00015253"/>
    </source>
</evidence>
<dbReference type="FunFam" id="2.40.50.140:FF:000303">
    <property type="entry name" value="Protection of telomeres protein 1"/>
    <property type="match status" value="1"/>
</dbReference>
<keyword evidence="7" id="KW-0238">DNA-binding</keyword>
<evidence type="ECO:0000256" key="7">
    <source>
        <dbReference type="ARBA" id="ARBA00023125"/>
    </source>
</evidence>
<organism evidence="11 12">
    <name type="scientific">Lojkania enalia</name>
    <dbReference type="NCBI Taxonomy" id="147567"/>
    <lineage>
        <taxon>Eukaryota</taxon>
        <taxon>Fungi</taxon>
        <taxon>Dikarya</taxon>
        <taxon>Ascomycota</taxon>
        <taxon>Pezizomycotina</taxon>
        <taxon>Dothideomycetes</taxon>
        <taxon>Pleosporomycetidae</taxon>
        <taxon>Pleosporales</taxon>
        <taxon>Pleosporales incertae sedis</taxon>
        <taxon>Lojkania</taxon>
    </lineage>
</organism>
<dbReference type="SMART" id="SM00976">
    <property type="entry name" value="Telo_bind"/>
    <property type="match status" value="1"/>
</dbReference>
<evidence type="ECO:0000256" key="5">
    <source>
        <dbReference type="ARBA" id="ARBA00022454"/>
    </source>
</evidence>
<dbReference type="InterPro" id="IPR011564">
    <property type="entry name" value="Telomer_end-bd_POT1/Cdc13"/>
</dbReference>
<name>A0A9P4K2A5_9PLEO</name>
<dbReference type="Pfam" id="PF16686">
    <property type="entry name" value="POT1PC"/>
    <property type="match status" value="1"/>
</dbReference>
<keyword evidence="12" id="KW-1185">Reference proteome</keyword>
<feature type="domain" description="Telomeric single stranded DNA binding POT1/Cdc13" evidence="10">
    <location>
        <begin position="13"/>
        <end position="147"/>
    </location>
</feature>
<dbReference type="GO" id="GO:0016233">
    <property type="term" value="P:telomere capping"/>
    <property type="evidence" value="ECO:0007669"/>
    <property type="project" value="TreeGrafter"/>
</dbReference>
<dbReference type="InterPro" id="IPR032042">
    <property type="entry name" value="POT1PC"/>
</dbReference>
<keyword evidence="6" id="KW-0779">Telomere</keyword>